<proteinExistence type="predicted"/>
<protein>
    <submittedName>
        <fullName evidence="1">Uncharacterized protein</fullName>
    </submittedName>
</protein>
<name>A0ACB6RA98_9PLEO</name>
<comment type="caution">
    <text evidence="1">The sequence shown here is derived from an EMBL/GenBank/DDBJ whole genome shotgun (WGS) entry which is preliminary data.</text>
</comment>
<evidence type="ECO:0000313" key="2">
    <source>
        <dbReference type="Proteomes" id="UP000799755"/>
    </source>
</evidence>
<dbReference type="Proteomes" id="UP000799755">
    <property type="component" value="Unassembled WGS sequence"/>
</dbReference>
<accession>A0ACB6RA98</accession>
<reference evidence="1" key="1">
    <citation type="journal article" date="2020" name="Stud. Mycol.">
        <title>101 Dothideomycetes genomes: a test case for predicting lifestyles and emergence of pathogens.</title>
        <authorList>
            <person name="Haridas S."/>
            <person name="Albert R."/>
            <person name="Binder M."/>
            <person name="Bloem J."/>
            <person name="Labutti K."/>
            <person name="Salamov A."/>
            <person name="Andreopoulos B."/>
            <person name="Baker S."/>
            <person name="Barry K."/>
            <person name="Bills G."/>
            <person name="Bluhm B."/>
            <person name="Cannon C."/>
            <person name="Castanera R."/>
            <person name="Culley D."/>
            <person name="Daum C."/>
            <person name="Ezra D."/>
            <person name="Gonzalez J."/>
            <person name="Henrissat B."/>
            <person name="Kuo A."/>
            <person name="Liang C."/>
            <person name="Lipzen A."/>
            <person name="Lutzoni F."/>
            <person name="Magnuson J."/>
            <person name="Mondo S."/>
            <person name="Nolan M."/>
            <person name="Ohm R."/>
            <person name="Pangilinan J."/>
            <person name="Park H.-J."/>
            <person name="Ramirez L."/>
            <person name="Alfaro M."/>
            <person name="Sun H."/>
            <person name="Tritt A."/>
            <person name="Yoshinaga Y."/>
            <person name="Zwiers L.-H."/>
            <person name="Turgeon B."/>
            <person name="Goodwin S."/>
            <person name="Spatafora J."/>
            <person name="Crous P."/>
            <person name="Grigoriev I."/>
        </authorList>
    </citation>
    <scope>NUCLEOTIDE SEQUENCE</scope>
    <source>
        <strain evidence="1">ATCC 200398</strain>
    </source>
</reference>
<gene>
    <name evidence="1" type="ORF">BDR25DRAFT_90245</name>
</gene>
<dbReference type="EMBL" id="MU003495">
    <property type="protein sequence ID" value="KAF2476066.1"/>
    <property type="molecule type" value="Genomic_DNA"/>
</dbReference>
<keyword evidence="2" id="KW-1185">Reference proteome</keyword>
<evidence type="ECO:0000313" key="1">
    <source>
        <dbReference type="EMBL" id="KAF2476066.1"/>
    </source>
</evidence>
<sequence>MIPPLAVRAAGAVPPGTAACPYKPCSSVWGNLAFNLFAVPLLLLSMRGALLQRLLQRISRLRSSFS</sequence>
<organism evidence="1 2">
    <name type="scientific">Lindgomyces ingoldianus</name>
    <dbReference type="NCBI Taxonomy" id="673940"/>
    <lineage>
        <taxon>Eukaryota</taxon>
        <taxon>Fungi</taxon>
        <taxon>Dikarya</taxon>
        <taxon>Ascomycota</taxon>
        <taxon>Pezizomycotina</taxon>
        <taxon>Dothideomycetes</taxon>
        <taxon>Pleosporomycetidae</taxon>
        <taxon>Pleosporales</taxon>
        <taxon>Lindgomycetaceae</taxon>
        <taxon>Lindgomyces</taxon>
    </lineage>
</organism>